<name>A0A126V5Q8_9RHOB</name>
<dbReference type="PANTHER" id="PTHR48100:SF1">
    <property type="entry name" value="HISTIDINE PHOSPHATASE FAMILY PROTEIN-RELATED"/>
    <property type="match status" value="1"/>
</dbReference>
<dbReference type="EMBL" id="CP014327">
    <property type="protein sequence ID" value="AML53613.1"/>
    <property type="molecule type" value="Genomic_DNA"/>
</dbReference>
<accession>A0A126V5Q8</accession>
<sequence length="174" mass="19211">MVGWSDIPADLSDQAAFARLSMTLPTQAPIISSTLQRAIGTAKMLSQTRPLLEPDPDLREIHFGDWENLTFDHANARDPDALKLFWDQPGENAAPAGESWNDLRQRVDAAADRLLARPEPDIIIVAHFGAILCQVQRALGVSTTEVFAQKIDNLSLSCLSFDEGWRATSINQIM</sequence>
<dbReference type="InterPro" id="IPR013078">
    <property type="entry name" value="His_Pase_superF_clade-1"/>
</dbReference>
<dbReference type="KEGG" id="hat:RC74_09605"/>
<organism evidence="1 2">
    <name type="scientific">Falsihalocynthiibacter arcticus</name>
    <dbReference type="NCBI Taxonomy" id="1579316"/>
    <lineage>
        <taxon>Bacteria</taxon>
        <taxon>Pseudomonadati</taxon>
        <taxon>Pseudomonadota</taxon>
        <taxon>Alphaproteobacteria</taxon>
        <taxon>Rhodobacterales</taxon>
        <taxon>Roseobacteraceae</taxon>
        <taxon>Falsihalocynthiibacter</taxon>
    </lineage>
</organism>
<gene>
    <name evidence="1" type="ORF">RC74_09605</name>
</gene>
<protein>
    <submittedName>
        <fullName evidence="1">Phosphoglycerate mutase</fullName>
    </submittedName>
</protein>
<dbReference type="Pfam" id="PF00300">
    <property type="entry name" value="His_Phos_1"/>
    <property type="match status" value="1"/>
</dbReference>
<dbReference type="GO" id="GO:0005737">
    <property type="term" value="C:cytoplasm"/>
    <property type="evidence" value="ECO:0007669"/>
    <property type="project" value="TreeGrafter"/>
</dbReference>
<dbReference type="SUPFAM" id="SSF53254">
    <property type="entry name" value="Phosphoglycerate mutase-like"/>
    <property type="match status" value="1"/>
</dbReference>
<dbReference type="PANTHER" id="PTHR48100">
    <property type="entry name" value="BROAD-SPECIFICITY PHOSPHATASE YOR283W-RELATED"/>
    <property type="match status" value="1"/>
</dbReference>
<dbReference type="GO" id="GO:0016791">
    <property type="term" value="F:phosphatase activity"/>
    <property type="evidence" value="ECO:0007669"/>
    <property type="project" value="TreeGrafter"/>
</dbReference>
<dbReference type="Proteomes" id="UP000070371">
    <property type="component" value="Chromosome"/>
</dbReference>
<dbReference type="InterPro" id="IPR029033">
    <property type="entry name" value="His_PPase_superfam"/>
</dbReference>
<keyword evidence="2" id="KW-1185">Reference proteome</keyword>
<reference evidence="1 2" key="1">
    <citation type="submission" date="2016-02" db="EMBL/GenBank/DDBJ databases">
        <title>Complete genome sequence of Halocynthiibacter arcticus PAMC 20958t from arctic marine sediment.</title>
        <authorList>
            <person name="Lee Y.M."/>
            <person name="Baek K."/>
            <person name="Lee H.K."/>
            <person name="Shin S.C."/>
        </authorList>
    </citation>
    <scope>NUCLEOTIDE SEQUENCE [LARGE SCALE GENOMIC DNA]</scope>
    <source>
        <strain evidence="1">PAMC 20958</strain>
    </source>
</reference>
<evidence type="ECO:0000313" key="2">
    <source>
        <dbReference type="Proteomes" id="UP000070371"/>
    </source>
</evidence>
<dbReference type="AlphaFoldDB" id="A0A126V5Q8"/>
<dbReference type="CDD" id="cd07067">
    <property type="entry name" value="HP_PGM_like"/>
    <property type="match status" value="1"/>
</dbReference>
<dbReference type="InterPro" id="IPR050275">
    <property type="entry name" value="PGM_Phosphatase"/>
</dbReference>
<dbReference type="Gene3D" id="3.40.50.1240">
    <property type="entry name" value="Phosphoglycerate mutase-like"/>
    <property type="match status" value="1"/>
</dbReference>
<dbReference type="STRING" id="1579316.RC74_09605"/>
<proteinExistence type="predicted"/>
<evidence type="ECO:0000313" key="1">
    <source>
        <dbReference type="EMBL" id="AML53613.1"/>
    </source>
</evidence>